<dbReference type="NCBIfam" id="NF002804">
    <property type="entry name" value="PRK02946.1"/>
    <property type="match status" value="1"/>
</dbReference>
<evidence type="ECO:0000256" key="9">
    <source>
        <dbReference type="ARBA" id="ARBA00022840"/>
    </source>
</evidence>
<dbReference type="GO" id="GO:0016208">
    <property type="term" value="F:AMP binding"/>
    <property type="evidence" value="ECO:0007669"/>
    <property type="project" value="TreeGrafter"/>
</dbReference>
<dbReference type="InterPro" id="IPR046854">
    <property type="entry name" value="AceK_regulatory"/>
</dbReference>
<dbReference type="RefSeq" id="WP_073102956.1">
    <property type="nucleotide sequence ID" value="NZ_FQXE01000004.1"/>
</dbReference>
<dbReference type="AlphaFoldDB" id="A0A1M5V933"/>
<feature type="binding site" evidence="11">
    <location>
        <position position="372"/>
    </location>
    <ligand>
        <name>ATP</name>
        <dbReference type="ChEBI" id="CHEBI:30616"/>
    </ligand>
</feature>
<evidence type="ECO:0000256" key="7">
    <source>
        <dbReference type="ARBA" id="ARBA00022777"/>
    </source>
</evidence>
<evidence type="ECO:0000256" key="2">
    <source>
        <dbReference type="ARBA" id="ARBA00022490"/>
    </source>
</evidence>
<evidence type="ECO:0000259" key="14">
    <source>
        <dbReference type="Pfam" id="PF20423"/>
    </source>
</evidence>
<organism evidence="15 16">
    <name type="scientific">Pollutimonas bauzanensis</name>
    <dbReference type="NCBI Taxonomy" id="658167"/>
    <lineage>
        <taxon>Bacteria</taxon>
        <taxon>Pseudomonadati</taxon>
        <taxon>Pseudomonadota</taxon>
        <taxon>Betaproteobacteria</taxon>
        <taxon>Burkholderiales</taxon>
        <taxon>Alcaligenaceae</taxon>
        <taxon>Pollutimonas</taxon>
    </lineage>
</organism>
<keyword evidence="2 11" id="KW-0963">Cytoplasm</keyword>
<dbReference type="GO" id="GO:0004721">
    <property type="term" value="F:phosphoprotein phosphatase activity"/>
    <property type="evidence" value="ECO:0007669"/>
    <property type="project" value="UniProtKB-KW"/>
</dbReference>
<dbReference type="GO" id="GO:0008772">
    <property type="term" value="F:[isocitrate dehydrogenase (NADP+)] kinase activity"/>
    <property type="evidence" value="ECO:0007669"/>
    <property type="project" value="UniProtKB-UniRule"/>
</dbReference>
<sequence length="630" mass="71206">MVFTGDHQRIEQVARPGLPPQAVARIVLDGFDRHYALFRYGAQRAKALFESGDWRGIQQLSSERIEYYDTRVHECTTLLTAALKGSEASPSGASAQQSLTPAQMDFWQTVKTEFVALLAGHRQPECAETFFNSVSCRILHRDYFHNDFLFVRPAIATEYLDSKLPSYRVYYPAGLGLEKSLINMLADFGLAAPFSDLPADARKVARLAIHQLRLAIPGGAGLRLAPDCQIHVLNSLFFRNKGAYAVGRLVNQGTIYPFAIALLRTPSGHIQLDALLHTADDLSTLFSFTRAYFLVDMETPAAYVSFLNALLPRKPKAEIYTTIGLQKQGKTLFYRDFLHHLAHSHDAFDIAPGIHGMVMTVFTLSSYPYVFKLIRDRIAKEGMDHATVRRKYQLVKKHDRVGRMADTWEYSQVALPRARFSDTLLAELRSQVPSLLEESGDTIVLRHVYIERRMTPLNLYLARASDAALETAVKGYGEAIRELAAANIFPGDMLFKNFGVTRLGRVVFYDYDEIQHMTEMNFRRIPPAPNEEAELASEPWYPVGANDVFPEEFRFFLLGDPRVRAAFLKHHADLLEAGWWQACRERAAQGRIEDIFPYDRDRRLHVSNASHSRSSTSALPFPYPSGANHV</sequence>
<dbReference type="GO" id="GO:0004674">
    <property type="term" value="F:protein serine/threonine kinase activity"/>
    <property type="evidence" value="ECO:0007669"/>
    <property type="project" value="UniProtKB-KW"/>
</dbReference>
<dbReference type="EMBL" id="FQXE01000004">
    <property type="protein sequence ID" value="SHH71769.1"/>
    <property type="molecule type" value="Genomic_DNA"/>
</dbReference>
<evidence type="ECO:0000256" key="4">
    <source>
        <dbReference type="ARBA" id="ARBA00022532"/>
    </source>
</evidence>
<keyword evidence="4 11" id="KW-0816">Tricarboxylic acid cycle</keyword>
<proteinExistence type="inferred from homology"/>
<reference evidence="15 16" key="1">
    <citation type="submission" date="2016-11" db="EMBL/GenBank/DDBJ databases">
        <authorList>
            <person name="Jaros S."/>
            <person name="Januszkiewicz K."/>
            <person name="Wedrychowicz H."/>
        </authorList>
    </citation>
    <scope>NUCLEOTIDE SEQUENCE [LARGE SCALE GENOMIC DNA]</scope>
    <source>
        <strain evidence="15 16">CGMCC 1.10190</strain>
    </source>
</reference>
<feature type="binding site" evidence="11">
    <location>
        <begin position="351"/>
        <end position="357"/>
    </location>
    <ligand>
        <name>ATP</name>
        <dbReference type="ChEBI" id="CHEBI:30616"/>
    </ligand>
</feature>
<evidence type="ECO:0000313" key="15">
    <source>
        <dbReference type="EMBL" id="SHH71769.1"/>
    </source>
</evidence>
<dbReference type="PIRSF" id="PIRSF000719">
    <property type="entry name" value="AceK"/>
    <property type="match status" value="1"/>
</dbReference>
<evidence type="ECO:0000256" key="6">
    <source>
        <dbReference type="ARBA" id="ARBA00022741"/>
    </source>
</evidence>
<dbReference type="GO" id="GO:0006099">
    <property type="term" value="P:tricarboxylic acid cycle"/>
    <property type="evidence" value="ECO:0007669"/>
    <property type="project" value="UniProtKB-UniRule"/>
</dbReference>
<evidence type="ECO:0000256" key="3">
    <source>
        <dbReference type="ARBA" id="ARBA00022527"/>
    </source>
</evidence>
<dbReference type="Proteomes" id="UP000184226">
    <property type="component" value="Unassembled WGS sequence"/>
</dbReference>
<dbReference type="GO" id="GO:0005737">
    <property type="term" value="C:cytoplasm"/>
    <property type="evidence" value="ECO:0007669"/>
    <property type="project" value="UniProtKB-SubCell"/>
</dbReference>
<keyword evidence="3 11" id="KW-0723">Serine/threonine-protein kinase</keyword>
<comment type="catalytic activity">
    <reaction evidence="11">
        <text>L-seryl-[isocitrate dehydrogenase] + ATP = O-phospho-L-seryl-[isocitrate dehydrogenase] + ADP + H(+)</text>
        <dbReference type="Rhea" id="RHEA:43540"/>
        <dbReference type="Rhea" id="RHEA-COMP:10605"/>
        <dbReference type="Rhea" id="RHEA-COMP:10606"/>
        <dbReference type="ChEBI" id="CHEBI:15378"/>
        <dbReference type="ChEBI" id="CHEBI:29999"/>
        <dbReference type="ChEBI" id="CHEBI:30616"/>
        <dbReference type="ChEBI" id="CHEBI:83421"/>
        <dbReference type="ChEBI" id="CHEBI:456216"/>
        <dbReference type="EC" id="2.7.11.5"/>
    </reaction>
</comment>
<dbReference type="PANTHER" id="PTHR39559">
    <property type="match status" value="1"/>
</dbReference>
<evidence type="ECO:0000256" key="11">
    <source>
        <dbReference type="HAMAP-Rule" id="MF_00747"/>
    </source>
</evidence>
<accession>A0A1M5V933</accession>
<feature type="domain" description="Isocitrate dehydrogenase kinase/phosphatase (AceK) kinase" evidence="13">
    <location>
        <begin position="346"/>
        <end position="599"/>
    </location>
</feature>
<keyword evidence="9 11" id="KW-0067">ATP-binding</keyword>
<keyword evidence="6 11" id="KW-0547">Nucleotide-binding</keyword>
<feature type="domain" description="Isocitrate dehydrogenase kinase/phosphatase (AceK) regulatory" evidence="14">
    <location>
        <begin position="24"/>
        <end position="344"/>
    </location>
</feature>
<dbReference type="GO" id="GO:0006006">
    <property type="term" value="P:glucose metabolic process"/>
    <property type="evidence" value="ECO:0007669"/>
    <property type="project" value="InterPro"/>
</dbReference>
<keyword evidence="1 11" id="KW-0329">Glyoxylate bypass</keyword>
<feature type="compositionally biased region" description="Low complexity" evidence="12">
    <location>
        <begin position="607"/>
        <end position="617"/>
    </location>
</feature>
<evidence type="ECO:0000313" key="16">
    <source>
        <dbReference type="Proteomes" id="UP000184226"/>
    </source>
</evidence>
<feature type="region of interest" description="Disordered" evidence="12">
    <location>
        <begin position="607"/>
        <end position="630"/>
    </location>
</feature>
<dbReference type="EC" id="3.1.3.-" evidence="11"/>
<dbReference type="InterPro" id="IPR010452">
    <property type="entry name" value="Isocitrate_DH_AceK"/>
</dbReference>
<feature type="active site" evidence="11">
    <location>
        <position position="406"/>
    </location>
</feature>
<evidence type="ECO:0000256" key="1">
    <source>
        <dbReference type="ARBA" id="ARBA00022435"/>
    </source>
</evidence>
<name>A0A1M5V933_9BURK</name>
<dbReference type="InterPro" id="IPR046855">
    <property type="entry name" value="AceK_kinase"/>
</dbReference>
<keyword evidence="10 11" id="KW-0904">Protein phosphatase</keyword>
<keyword evidence="5 11" id="KW-0808">Transferase</keyword>
<evidence type="ECO:0000256" key="8">
    <source>
        <dbReference type="ARBA" id="ARBA00022801"/>
    </source>
</evidence>
<keyword evidence="16" id="KW-1185">Reference proteome</keyword>
<dbReference type="PANTHER" id="PTHR39559:SF1">
    <property type="entry name" value="ISOCITRATE DEHYDROGENASE KINASE_PHOSPHATASE"/>
    <property type="match status" value="1"/>
</dbReference>
<comment type="subcellular location">
    <subcellularLocation>
        <location evidence="11">Cytoplasm</location>
    </subcellularLocation>
</comment>
<comment type="function">
    <text evidence="11">Bifunctional enzyme which can phosphorylate or dephosphorylate isocitrate dehydrogenase (IDH) on a specific serine residue. This is a regulatory mechanism which enables bacteria to bypass the Krebs cycle via the glyoxylate shunt in response to the source of carbon. When bacteria are grown on glucose, IDH is fully active and unphosphorylated, but when grown on acetate or ethanol, the activity of IDH declines drastically concomitant with its phosphorylation.</text>
</comment>
<dbReference type="OrthoDB" id="5287793at2"/>
<dbReference type="GO" id="GO:0006097">
    <property type="term" value="P:glyoxylate cycle"/>
    <property type="evidence" value="ECO:0007669"/>
    <property type="project" value="UniProtKB-UniRule"/>
</dbReference>
<dbReference type="Pfam" id="PF06315">
    <property type="entry name" value="AceK_kinase"/>
    <property type="match status" value="1"/>
</dbReference>
<evidence type="ECO:0000256" key="12">
    <source>
        <dbReference type="SAM" id="MobiDB-lite"/>
    </source>
</evidence>
<evidence type="ECO:0000256" key="10">
    <source>
        <dbReference type="ARBA" id="ARBA00022912"/>
    </source>
</evidence>
<comment type="similarity">
    <text evidence="11">Belongs to the AceK family.</text>
</comment>
<gene>
    <name evidence="11" type="primary">aceK</name>
    <name evidence="15" type="ORF">SAMN04488135_104293</name>
</gene>
<dbReference type="GO" id="GO:0005524">
    <property type="term" value="F:ATP binding"/>
    <property type="evidence" value="ECO:0007669"/>
    <property type="project" value="UniProtKB-UniRule"/>
</dbReference>
<evidence type="ECO:0000256" key="5">
    <source>
        <dbReference type="ARBA" id="ARBA00022679"/>
    </source>
</evidence>
<keyword evidence="8 11" id="KW-0378">Hydrolase</keyword>
<evidence type="ECO:0000259" key="13">
    <source>
        <dbReference type="Pfam" id="PF06315"/>
    </source>
</evidence>
<dbReference type="Pfam" id="PF20423">
    <property type="entry name" value="AceK_regulatory"/>
    <property type="match status" value="1"/>
</dbReference>
<keyword evidence="7 11" id="KW-0418">Kinase</keyword>
<protein>
    <recommendedName>
        <fullName evidence="11">Isocitrate dehydrogenase kinase/phosphatase</fullName>
        <shortName evidence="11">IDH kinase/phosphatase</shortName>
        <shortName evidence="11">IDHK/P</shortName>
        <ecNumber evidence="11">2.7.11.5</ecNumber>
        <ecNumber evidence="11">3.1.3.-</ecNumber>
    </recommendedName>
</protein>
<dbReference type="STRING" id="658167.SAMN04488135_104293"/>
<dbReference type="EC" id="2.7.11.5" evidence="11"/>
<dbReference type="HAMAP" id="MF_00747">
    <property type="entry name" value="AceK"/>
    <property type="match status" value="1"/>
</dbReference>